<comment type="similarity">
    <text evidence="2">Belongs to the multi antimicrobial extrusion (MATE) (TC 2.A.66.1) family.</text>
</comment>
<feature type="transmembrane region" description="Helical" evidence="6">
    <location>
        <begin position="414"/>
        <end position="436"/>
    </location>
</feature>
<organism evidence="7 8">
    <name type="scientific">Williamsia maris</name>
    <dbReference type="NCBI Taxonomy" id="72806"/>
    <lineage>
        <taxon>Bacteria</taxon>
        <taxon>Bacillati</taxon>
        <taxon>Actinomycetota</taxon>
        <taxon>Actinomycetes</taxon>
        <taxon>Mycobacteriales</taxon>
        <taxon>Nocardiaceae</taxon>
        <taxon>Williamsia</taxon>
    </lineage>
</organism>
<dbReference type="CDD" id="cd13136">
    <property type="entry name" value="MATE_DinF_like"/>
    <property type="match status" value="1"/>
</dbReference>
<sequence length="449" mass="46324">MSTPAADATTDPSAVPGVRAILHLTVSALAVLVAEPLYLMEDLAVVGRLGAVALAALGVGSLILGVVSTQLTFLSYGTTARSARLFGRGDRAGAVDEGIAASWIAVVVGLVIVAVMQVIAPWVVGVIAPSGGVSGEATGWVRIAVCGVPLILLSMAGNGWMRGVQDTRRPVVYVVIGLGVSAVICPLLVHGLLGFPDLGLHGSAVANLVGQSISGLLFAQRLLAEKTSGGLRPRWTTIRAQLALARDLIVRSLSFQVCFLSAAAVAARFGVASLAAHQLVLQLWNFVSLLLDSLAIAAQSLVGAALGAKAIPGAIGVARKVTAMSVAAALALVALFAAGQPVLARIFTDDRDVLDAVVTPWWFFVAMLPVAGVVFALDGVLLGGGDAAYLRTSTVVCALVGFLPMIWASLVFDWGLAGIWTGLCLFMVLRLVALVARMSTGRWTAIELR</sequence>
<gene>
    <name evidence="7" type="ORF">LX13_004382</name>
</gene>
<feature type="transmembrane region" description="Helical" evidence="6">
    <location>
        <begin position="140"/>
        <end position="160"/>
    </location>
</feature>
<feature type="transmembrane region" description="Helical" evidence="6">
    <location>
        <begin position="388"/>
        <end position="408"/>
    </location>
</feature>
<feature type="transmembrane region" description="Helical" evidence="6">
    <location>
        <begin position="205"/>
        <end position="224"/>
    </location>
</feature>
<dbReference type="Pfam" id="PF01554">
    <property type="entry name" value="MatE"/>
    <property type="match status" value="2"/>
</dbReference>
<dbReference type="RefSeq" id="WP_253663430.1">
    <property type="nucleotide sequence ID" value="NZ_BAAAJQ010000003.1"/>
</dbReference>
<evidence type="ECO:0000256" key="1">
    <source>
        <dbReference type="ARBA" id="ARBA00004141"/>
    </source>
</evidence>
<feature type="transmembrane region" description="Helical" evidence="6">
    <location>
        <begin position="172"/>
        <end position="193"/>
    </location>
</feature>
<dbReference type="Proteomes" id="UP001206895">
    <property type="component" value="Unassembled WGS sequence"/>
</dbReference>
<reference evidence="7 8" key="1">
    <citation type="submission" date="2022-06" db="EMBL/GenBank/DDBJ databases">
        <title>Genomic Encyclopedia of Archaeal and Bacterial Type Strains, Phase II (KMG-II): from individual species to whole genera.</title>
        <authorList>
            <person name="Goeker M."/>
        </authorList>
    </citation>
    <scope>NUCLEOTIDE SEQUENCE [LARGE SCALE GENOMIC DNA]</scope>
    <source>
        <strain evidence="7 8">DSM 44693</strain>
    </source>
</reference>
<evidence type="ECO:0000256" key="3">
    <source>
        <dbReference type="ARBA" id="ARBA00022692"/>
    </source>
</evidence>
<accession>A0ABT1HKU2</accession>
<dbReference type="PANTHER" id="PTHR42893:SF46">
    <property type="entry name" value="PROTEIN DETOXIFICATION 44, CHLOROPLASTIC"/>
    <property type="match status" value="1"/>
</dbReference>
<name>A0ABT1HKU2_9NOCA</name>
<dbReference type="EMBL" id="JAMTCJ010000004">
    <property type="protein sequence ID" value="MCP2178541.1"/>
    <property type="molecule type" value="Genomic_DNA"/>
</dbReference>
<feature type="transmembrane region" description="Helical" evidence="6">
    <location>
        <begin position="20"/>
        <end position="39"/>
    </location>
</feature>
<feature type="transmembrane region" description="Helical" evidence="6">
    <location>
        <begin position="320"/>
        <end position="341"/>
    </location>
</feature>
<evidence type="ECO:0000313" key="8">
    <source>
        <dbReference type="Proteomes" id="UP001206895"/>
    </source>
</evidence>
<feature type="transmembrane region" description="Helical" evidence="6">
    <location>
        <begin position="98"/>
        <end position="120"/>
    </location>
</feature>
<keyword evidence="8" id="KW-1185">Reference proteome</keyword>
<comment type="caution">
    <text evidence="7">The sequence shown here is derived from an EMBL/GenBank/DDBJ whole genome shotgun (WGS) entry which is preliminary data.</text>
</comment>
<evidence type="ECO:0000256" key="5">
    <source>
        <dbReference type="ARBA" id="ARBA00023136"/>
    </source>
</evidence>
<dbReference type="NCBIfam" id="TIGR00797">
    <property type="entry name" value="matE"/>
    <property type="match status" value="1"/>
</dbReference>
<comment type="subcellular location">
    <subcellularLocation>
        <location evidence="1">Membrane</location>
        <topology evidence="1">Multi-pass membrane protein</topology>
    </subcellularLocation>
</comment>
<feature type="transmembrane region" description="Helical" evidence="6">
    <location>
        <begin position="361"/>
        <end position="381"/>
    </location>
</feature>
<evidence type="ECO:0000256" key="6">
    <source>
        <dbReference type="SAM" id="Phobius"/>
    </source>
</evidence>
<feature type="transmembrane region" description="Helical" evidence="6">
    <location>
        <begin position="51"/>
        <end position="77"/>
    </location>
</feature>
<feature type="transmembrane region" description="Helical" evidence="6">
    <location>
        <begin position="248"/>
        <end position="271"/>
    </location>
</feature>
<evidence type="ECO:0000256" key="2">
    <source>
        <dbReference type="ARBA" id="ARBA00010199"/>
    </source>
</evidence>
<protein>
    <submittedName>
        <fullName evidence="7">Efflux protein, MATE family</fullName>
    </submittedName>
</protein>
<evidence type="ECO:0000313" key="7">
    <source>
        <dbReference type="EMBL" id="MCP2178541.1"/>
    </source>
</evidence>
<dbReference type="InterPro" id="IPR044644">
    <property type="entry name" value="DinF-like"/>
</dbReference>
<dbReference type="PANTHER" id="PTHR42893">
    <property type="entry name" value="PROTEIN DETOXIFICATION 44, CHLOROPLASTIC-RELATED"/>
    <property type="match status" value="1"/>
</dbReference>
<evidence type="ECO:0000256" key="4">
    <source>
        <dbReference type="ARBA" id="ARBA00022989"/>
    </source>
</evidence>
<keyword evidence="3 6" id="KW-0812">Transmembrane</keyword>
<keyword evidence="4 6" id="KW-1133">Transmembrane helix</keyword>
<dbReference type="InterPro" id="IPR002528">
    <property type="entry name" value="MATE_fam"/>
</dbReference>
<keyword evidence="5 6" id="KW-0472">Membrane</keyword>
<feature type="transmembrane region" description="Helical" evidence="6">
    <location>
        <begin position="283"/>
        <end position="308"/>
    </location>
</feature>
<proteinExistence type="inferred from homology"/>